<sequence>MCTEAECKVIRTRLVQKATEQAQKELALAQDLLSHQDVLLTPLQPETDALTGKLASALTNLVREPGGEECSDHVGGVTDTGSMASLDHPPCVSRGMLSSSGSSSSSVLEAK</sequence>
<evidence type="ECO:0000313" key="2">
    <source>
        <dbReference type="EMBL" id="CAE7400455.1"/>
    </source>
</evidence>
<comment type="caution">
    <text evidence="2">The sequence shown here is derived from an EMBL/GenBank/DDBJ whole genome shotgun (WGS) entry which is preliminary data.</text>
</comment>
<gene>
    <name evidence="2" type="ORF">SNAT2548_LOCUS21802</name>
</gene>
<feature type="region of interest" description="Disordered" evidence="1">
    <location>
        <begin position="65"/>
        <end position="111"/>
    </location>
</feature>
<evidence type="ECO:0000256" key="1">
    <source>
        <dbReference type="SAM" id="MobiDB-lite"/>
    </source>
</evidence>
<protein>
    <submittedName>
        <fullName evidence="2">Uncharacterized protein</fullName>
    </submittedName>
</protein>
<accession>A0A812QRH2</accession>
<name>A0A812QRH2_9DINO</name>
<dbReference type="Proteomes" id="UP000604046">
    <property type="component" value="Unassembled WGS sequence"/>
</dbReference>
<proteinExistence type="predicted"/>
<feature type="compositionally biased region" description="Low complexity" evidence="1">
    <location>
        <begin position="98"/>
        <end position="111"/>
    </location>
</feature>
<reference evidence="2" key="1">
    <citation type="submission" date="2021-02" db="EMBL/GenBank/DDBJ databases">
        <authorList>
            <person name="Dougan E. K."/>
            <person name="Rhodes N."/>
            <person name="Thang M."/>
            <person name="Chan C."/>
        </authorList>
    </citation>
    <scope>NUCLEOTIDE SEQUENCE</scope>
</reference>
<evidence type="ECO:0000313" key="3">
    <source>
        <dbReference type="Proteomes" id="UP000604046"/>
    </source>
</evidence>
<organism evidence="2 3">
    <name type="scientific">Symbiodinium natans</name>
    <dbReference type="NCBI Taxonomy" id="878477"/>
    <lineage>
        <taxon>Eukaryota</taxon>
        <taxon>Sar</taxon>
        <taxon>Alveolata</taxon>
        <taxon>Dinophyceae</taxon>
        <taxon>Suessiales</taxon>
        <taxon>Symbiodiniaceae</taxon>
        <taxon>Symbiodinium</taxon>
    </lineage>
</organism>
<dbReference type="EMBL" id="CAJNDS010002263">
    <property type="protein sequence ID" value="CAE7400455.1"/>
    <property type="molecule type" value="Genomic_DNA"/>
</dbReference>
<keyword evidence="3" id="KW-1185">Reference proteome</keyword>
<dbReference type="AlphaFoldDB" id="A0A812QRH2"/>